<evidence type="ECO:0000313" key="3">
    <source>
        <dbReference type="Proteomes" id="UP001054945"/>
    </source>
</evidence>
<evidence type="ECO:0000313" key="2">
    <source>
        <dbReference type="EMBL" id="GIY63458.1"/>
    </source>
</evidence>
<dbReference type="EMBL" id="BPLR01013746">
    <property type="protein sequence ID" value="GIY63458.1"/>
    <property type="molecule type" value="Genomic_DNA"/>
</dbReference>
<reference evidence="2 3" key="1">
    <citation type="submission" date="2021-06" db="EMBL/GenBank/DDBJ databases">
        <title>Caerostris extrusa draft genome.</title>
        <authorList>
            <person name="Kono N."/>
            <person name="Arakawa K."/>
        </authorList>
    </citation>
    <scope>NUCLEOTIDE SEQUENCE [LARGE SCALE GENOMIC DNA]</scope>
</reference>
<proteinExistence type="predicted"/>
<organism evidence="2 3">
    <name type="scientific">Caerostris extrusa</name>
    <name type="common">Bark spider</name>
    <name type="synonym">Caerostris bankana</name>
    <dbReference type="NCBI Taxonomy" id="172846"/>
    <lineage>
        <taxon>Eukaryota</taxon>
        <taxon>Metazoa</taxon>
        <taxon>Ecdysozoa</taxon>
        <taxon>Arthropoda</taxon>
        <taxon>Chelicerata</taxon>
        <taxon>Arachnida</taxon>
        <taxon>Araneae</taxon>
        <taxon>Araneomorphae</taxon>
        <taxon>Entelegynae</taxon>
        <taxon>Araneoidea</taxon>
        <taxon>Araneidae</taxon>
        <taxon>Caerostris</taxon>
    </lineage>
</organism>
<keyword evidence="3" id="KW-1185">Reference proteome</keyword>
<gene>
    <name evidence="2" type="ORF">CEXT_285731</name>
</gene>
<dbReference type="AlphaFoldDB" id="A0AAV4V0D2"/>
<name>A0AAV4V0D2_CAEEX</name>
<evidence type="ECO:0000256" key="1">
    <source>
        <dbReference type="SAM" id="MobiDB-lite"/>
    </source>
</evidence>
<protein>
    <submittedName>
        <fullName evidence="2">Uncharacterized protein</fullName>
    </submittedName>
</protein>
<sequence>MHLTNLLICFDTAYTKYPVFKLVKHDAKDVQHLIKILRNEKTNFLFCAFLGGHTDTRKWPFFVIIHQKHKNLHQLSTAPSSVIHNASDTIRNSSSRKSRMQQQKLFKPIR</sequence>
<comment type="caution">
    <text evidence="2">The sequence shown here is derived from an EMBL/GenBank/DDBJ whole genome shotgun (WGS) entry which is preliminary data.</text>
</comment>
<feature type="region of interest" description="Disordered" evidence="1">
    <location>
        <begin position="86"/>
        <end position="110"/>
    </location>
</feature>
<dbReference type="Proteomes" id="UP001054945">
    <property type="component" value="Unassembled WGS sequence"/>
</dbReference>
<accession>A0AAV4V0D2</accession>